<evidence type="ECO:0000259" key="6">
    <source>
        <dbReference type="Pfam" id="PF01509"/>
    </source>
</evidence>
<dbReference type="SUPFAM" id="SSF55120">
    <property type="entry name" value="Pseudouridine synthase"/>
    <property type="match status" value="1"/>
</dbReference>
<gene>
    <name evidence="5 7" type="primary">truB</name>
    <name evidence="7" type="ORF">MKS91_01310</name>
</gene>
<dbReference type="PANTHER" id="PTHR13767">
    <property type="entry name" value="TRNA-PSEUDOURIDINE SYNTHASE"/>
    <property type="match status" value="1"/>
</dbReference>
<dbReference type="EC" id="5.4.99.25" evidence="5"/>
<dbReference type="NCBIfam" id="TIGR00431">
    <property type="entry name" value="TruB"/>
    <property type="match status" value="1"/>
</dbReference>
<dbReference type="PANTHER" id="PTHR13767:SF2">
    <property type="entry name" value="PSEUDOURIDYLATE SYNTHASE TRUB1"/>
    <property type="match status" value="1"/>
</dbReference>
<protein>
    <recommendedName>
        <fullName evidence="5">tRNA pseudouridine synthase B</fullName>
        <ecNumber evidence="5">5.4.99.25</ecNumber>
    </recommendedName>
    <alternativeName>
        <fullName evidence="5">tRNA pseudouridine(55) synthase</fullName>
        <shortName evidence="5">Psi55 synthase</shortName>
    </alternativeName>
    <alternativeName>
        <fullName evidence="5">tRNA pseudouridylate synthase</fullName>
    </alternativeName>
    <alternativeName>
        <fullName evidence="5">tRNA-uridine isomerase</fullName>
    </alternativeName>
</protein>
<sequence>MISLDHGFLIVNKPKGISSRKLVDQVRRLTPHKVGHTGTLDPLASGMMVIAIGNATRFSQWIVSKDKCYDAHIQFGAQTSTDDAEGETIHTSQTIINLEQLNAALPSFTGKISQVPPQYSAIHINGKRAYKLARANQEVLMPSRDITVYKIECLSFDVKQQQALVRIHCQSGTYIRSIARDIGLHMNSRAYLSDLKRLWVSPFEDMPLLDLDHEHLSVLDLETYFTQHSGMPIVDLNQDQALSLAHGKRITLSLTQVTAAFYQKSFIGIIEPIKEGEFKSLKLIPNVLSAIV</sequence>
<dbReference type="HAMAP" id="MF_01080">
    <property type="entry name" value="TruB_bact"/>
    <property type="match status" value="1"/>
</dbReference>
<evidence type="ECO:0000256" key="1">
    <source>
        <dbReference type="ARBA" id="ARBA00000385"/>
    </source>
</evidence>
<evidence type="ECO:0000256" key="4">
    <source>
        <dbReference type="ARBA" id="ARBA00023235"/>
    </source>
</evidence>
<name>A0ABT1L438_9GAMM</name>
<dbReference type="Gene3D" id="3.30.2350.10">
    <property type="entry name" value="Pseudouridine synthase"/>
    <property type="match status" value="1"/>
</dbReference>
<evidence type="ECO:0000313" key="8">
    <source>
        <dbReference type="Proteomes" id="UP001320768"/>
    </source>
</evidence>
<dbReference type="Pfam" id="PF01509">
    <property type="entry name" value="TruB_N"/>
    <property type="match status" value="1"/>
</dbReference>
<dbReference type="CDD" id="cd02573">
    <property type="entry name" value="PseudoU_synth_EcTruB"/>
    <property type="match status" value="1"/>
</dbReference>
<dbReference type="Proteomes" id="UP001320768">
    <property type="component" value="Unassembled WGS sequence"/>
</dbReference>
<keyword evidence="3 5" id="KW-0819">tRNA processing</keyword>
<dbReference type="EMBL" id="JAKUDN010000001">
    <property type="protein sequence ID" value="MCP8351932.1"/>
    <property type="molecule type" value="Genomic_DNA"/>
</dbReference>
<feature type="active site" description="Nucleophile" evidence="5">
    <location>
        <position position="41"/>
    </location>
</feature>
<comment type="catalytic activity">
    <reaction evidence="1 5">
        <text>uridine(55) in tRNA = pseudouridine(55) in tRNA</text>
        <dbReference type="Rhea" id="RHEA:42532"/>
        <dbReference type="Rhea" id="RHEA-COMP:10101"/>
        <dbReference type="Rhea" id="RHEA-COMP:10102"/>
        <dbReference type="ChEBI" id="CHEBI:65314"/>
        <dbReference type="ChEBI" id="CHEBI:65315"/>
        <dbReference type="EC" id="5.4.99.25"/>
    </reaction>
</comment>
<proteinExistence type="inferred from homology"/>
<organism evidence="7 8">
    <name type="scientific">Candidatus Synchoanobacter obligatus</name>
    <dbReference type="NCBI Taxonomy" id="2919597"/>
    <lineage>
        <taxon>Bacteria</taxon>
        <taxon>Pseudomonadati</taxon>
        <taxon>Pseudomonadota</taxon>
        <taxon>Gammaproteobacteria</taxon>
        <taxon>Candidatus Comchoanobacterales</taxon>
        <taxon>Candidatus Comchoanobacteraceae</taxon>
        <taxon>Candidatus Synchoanobacter</taxon>
    </lineage>
</organism>
<dbReference type="InterPro" id="IPR002501">
    <property type="entry name" value="PsdUridine_synth_N"/>
</dbReference>
<dbReference type="InterPro" id="IPR020103">
    <property type="entry name" value="PsdUridine_synth_cat_dom_sf"/>
</dbReference>
<evidence type="ECO:0000256" key="2">
    <source>
        <dbReference type="ARBA" id="ARBA00005642"/>
    </source>
</evidence>
<evidence type="ECO:0000256" key="3">
    <source>
        <dbReference type="ARBA" id="ARBA00022694"/>
    </source>
</evidence>
<dbReference type="InterPro" id="IPR014780">
    <property type="entry name" value="tRNA_psdUridine_synth_TruB"/>
</dbReference>
<comment type="function">
    <text evidence="5">Responsible for synthesis of pseudouridine from uracil-55 in the psi GC loop of transfer RNAs.</text>
</comment>
<evidence type="ECO:0000256" key="5">
    <source>
        <dbReference type="HAMAP-Rule" id="MF_01080"/>
    </source>
</evidence>
<keyword evidence="8" id="KW-1185">Reference proteome</keyword>
<dbReference type="GO" id="GO:0160148">
    <property type="term" value="F:tRNA pseudouridine(55) synthase activity"/>
    <property type="evidence" value="ECO:0007669"/>
    <property type="project" value="UniProtKB-EC"/>
</dbReference>
<accession>A0ABT1L438</accession>
<keyword evidence="4 5" id="KW-0413">Isomerase</keyword>
<comment type="caution">
    <text evidence="7">The sequence shown here is derived from an EMBL/GenBank/DDBJ whole genome shotgun (WGS) entry which is preliminary data.</text>
</comment>
<feature type="domain" description="Pseudouridine synthase II N-terminal" evidence="6">
    <location>
        <begin position="28"/>
        <end position="175"/>
    </location>
</feature>
<dbReference type="RefSeq" id="WP_258569040.1">
    <property type="nucleotide sequence ID" value="NZ_JAKUDN010000001.1"/>
</dbReference>
<evidence type="ECO:0000313" key="7">
    <source>
        <dbReference type="EMBL" id="MCP8351932.1"/>
    </source>
</evidence>
<comment type="similarity">
    <text evidence="2 5">Belongs to the pseudouridine synthase TruB family. Type 1 subfamily.</text>
</comment>
<reference evidence="7 8" key="1">
    <citation type="journal article" date="2022" name="Nat. Microbiol.">
        <title>The microbiome of a bacterivorous marine choanoflagellate contains a resource-demanding obligate bacterial associate.</title>
        <authorList>
            <person name="Needham D.M."/>
            <person name="Poirier C."/>
            <person name="Bachy C."/>
            <person name="George E.E."/>
            <person name="Wilken S."/>
            <person name="Yung C.C.M."/>
            <person name="Limardo A.J."/>
            <person name="Morando M."/>
            <person name="Sudek L."/>
            <person name="Malmstrom R.R."/>
            <person name="Keeling P.J."/>
            <person name="Santoro A.E."/>
            <person name="Worden A.Z."/>
        </authorList>
    </citation>
    <scope>NUCLEOTIDE SEQUENCE [LARGE SCALE GENOMIC DNA]</scope>
    <source>
        <strain evidence="7 8">Comchoano-2</strain>
    </source>
</reference>